<keyword evidence="2" id="KW-0472">Membrane</keyword>
<evidence type="ECO:0000256" key="1">
    <source>
        <dbReference type="SAM" id="MobiDB-lite"/>
    </source>
</evidence>
<dbReference type="Proteomes" id="UP000778951">
    <property type="component" value="Unassembled WGS sequence"/>
</dbReference>
<feature type="compositionally biased region" description="Acidic residues" evidence="1">
    <location>
        <begin position="343"/>
        <end position="363"/>
    </location>
</feature>
<sequence length="615" mass="69182">MNNKSHKLSPIALYIGLVVASLLGILIGSIIFIQQERKHTLTHLQANQNNVYTYIKNSYDPEHGFALEQILDHFPTLTFISIKENQRYAFQASRDRNSFWLTAADEYQPRAWEFAYYTQQIDRFTLATPNQGDMRITMVFDLLSPASAQAITLRALIGVLALMVLSIIMSFFLKKRPQEARQSDSSPVQGSIITPSQAQHELEEIEANYSQDPDIFTAEPSPSFDLGDDPAIADITNPHPEENNDLFSLEEDFSTEDPLPDFSAFDDLNLPEIEPNTLEQSDLSSPSDLDFFDTDAQPDAPQEDLFLSPLEEIEHPSDEPQAILFDLEAPEDFNIDSLPSPLDDLDPLAFSEEESPTTPEEDSPTQGSFLPEDSLLNDDLTMPEELEDPTELLFEEEPLGDPEEALDSIPVLEDPENSEDEFLHQSLDLPTLDNLEEIPLESPIEEEQLNEEPILGEDSLNPLPTQPAMEPESSAKRAILESMQAMENQPLALILLQEQPTLSSRFDDLLTSYMTKNFPQAPLETLEDGRYALLLHGKSLEESFAMLEELNRAFQGSDLHFSAGLASTQEREGVAPTILWKEAEHALERALNSQENDMLIAFKIDKEKFSSLDLH</sequence>
<keyword evidence="4" id="KW-1185">Reference proteome</keyword>
<evidence type="ECO:0000313" key="4">
    <source>
        <dbReference type="Proteomes" id="UP000778951"/>
    </source>
</evidence>
<keyword evidence="2" id="KW-0812">Transmembrane</keyword>
<comment type="caution">
    <text evidence="3">The sequence shown here is derived from an EMBL/GenBank/DDBJ whole genome shotgun (WGS) entry which is preliminary data.</text>
</comment>
<accession>A0A968GH94</accession>
<feature type="transmembrane region" description="Helical" evidence="2">
    <location>
        <begin position="12"/>
        <end position="33"/>
    </location>
</feature>
<keyword evidence="2" id="KW-1133">Transmembrane helix</keyword>
<feature type="region of interest" description="Disordered" evidence="1">
    <location>
        <begin position="213"/>
        <end position="245"/>
    </location>
</feature>
<reference evidence="3" key="1">
    <citation type="submission" date="2020-03" db="EMBL/GenBank/DDBJ databases">
        <title>Spirochaetal bacteria isolated from arthropods constitute a novel genus Entomospira genus novum within the order Spirochaetales.</title>
        <authorList>
            <person name="Grana-Miraglia L."/>
            <person name="Sikutova S."/>
            <person name="Fingerle V."/>
            <person name="Sing A."/>
            <person name="Castillo-Ramirez S."/>
            <person name="Margos G."/>
            <person name="Rudolf I."/>
        </authorList>
    </citation>
    <scope>NUCLEOTIDE SEQUENCE</scope>
    <source>
        <strain evidence="3">BR149</strain>
    </source>
</reference>
<dbReference type="AlphaFoldDB" id="A0A968GH94"/>
<feature type="transmembrane region" description="Helical" evidence="2">
    <location>
        <begin position="151"/>
        <end position="173"/>
    </location>
</feature>
<name>A0A968GH94_9SPIO</name>
<feature type="region of interest" description="Disordered" evidence="1">
    <location>
        <begin position="277"/>
        <end position="403"/>
    </location>
</feature>
<dbReference type="EMBL" id="JAATLM010000001">
    <property type="protein sequence ID" value="NIZ69811.1"/>
    <property type="molecule type" value="Genomic_DNA"/>
</dbReference>
<gene>
    <name evidence="3" type="ORF">HCT48_06255</name>
</gene>
<feature type="compositionally biased region" description="Acidic residues" evidence="1">
    <location>
        <begin position="381"/>
        <end position="403"/>
    </location>
</feature>
<proteinExistence type="predicted"/>
<protein>
    <submittedName>
        <fullName evidence="3">Uncharacterized protein</fullName>
    </submittedName>
</protein>
<evidence type="ECO:0000256" key="2">
    <source>
        <dbReference type="SAM" id="Phobius"/>
    </source>
</evidence>
<dbReference type="RefSeq" id="WP_167695890.1">
    <property type="nucleotide sequence ID" value="NZ_CP118181.1"/>
</dbReference>
<organism evidence="3 4">
    <name type="scientific">Entomospira culicis</name>
    <dbReference type="NCBI Taxonomy" id="2719989"/>
    <lineage>
        <taxon>Bacteria</taxon>
        <taxon>Pseudomonadati</taxon>
        <taxon>Spirochaetota</taxon>
        <taxon>Spirochaetia</taxon>
        <taxon>Spirochaetales</taxon>
        <taxon>Spirochaetaceae</taxon>
        <taxon>Entomospira</taxon>
    </lineage>
</organism>
<evidence type="ECO:0000313" key="3">
    <source>
        <dbReference type="EMBL" id="NIZ69811.1"/>
    </source>
</evidence>